<dbReference type="RefSeq" id="WP_207327192.1">
    <property type="nucleotide sequence ID" value="NZ_JAFMYW010000001.1"/>
</dbReference>
<dbReference type="EMBL" id="JAFMYW010000001">
    <property type="protein sequence ID" value="MBO0947276.1"/>
    <property type="molecule type" value="Genomic_DNA"/>
</dbReference>
<reference evidence="1 2" key="1">
    <citation type="submission" date="2021-03" db="EMBL/GenBank/DDBJ databases">
        <title>Fibrella sp. HMF5405 genome sequencing and assembly.</title>
        <authorList>
            <person name="Kang H."/>
            <person name="Kim H."/>
            <person name="Bae S."/>
            <person name="Joh K."/>
        </authorList>
    </citation>
    <scope>NUCLEOTIDE SEQUENCE [LARGE SCALE GENOMIC DNA]</scope>
    <source>
        <strain evidence="1 2">HMF5405</strain>
    </source>
</reference>
<gene>
    <name evidence="1" type="ORF">J2I46_01695</name>
</gene>
<protein>
    <submittedName>
        <fullName evidence="1">Uncharacterized protein</fullName>
    </submittedName>
</protein>
<evidence type="ECO:0000313" key="1">
    <source>
        <dbReference type="EMBL" id="MBO0947276.1"/>
    </source>
</evidence>
<dbReference type="Proteomes" id="UP000664628">
    <property type="component" value="Unassembled WGS sequence"/>
</dbReference>
<sequence>MNSRQNYGSNRADSNSIEEAVKSADFLHFPLLTAQGGKRDDEYFPSEVELVHSALVHYRAFLAQGNKTEAKVEAVDELIRELRDRAFEALSNLSSLVNQLNERRS</sequence>
<organism evidence="1 2">
    <name type="scientific">Fibrella forsythiae</name>
    <dbReference type="NCBI Taxonomy" id="2817061"/>
    <lineage>
        <taxon>Bacteria</taxon>
        <taxon>Pseudomonadati</taxon>
        <taxon>Bacteroidota</taxon>
        <taxon>Cytophagia</taxon>
        <taxon>Cytophagales</taxon>
        <taxon>Spirosomataceae</taxon>
        <taxon>Fibrella</taxon>
    </lineage>
</organism>
<accession>A0ABS3JBA9</accession>
<keyword evidence="2" id="KW-1185">Reference proteome</keyword>
<evidence type="ECO:0000313" key="2">
    <source>
        <dbReference type="Proteomes" id="UP000664628"/>
    </source>
</evidence>
<name>A0ABS3JBA9_9BACT</name>
<proteinExistence type="predicted"/>
<comment type="caution">
    <text evidence="1">The sequence shown here is derived from an EMBL/GenBank/DDBJ whole genome shotgun (WGS) entry which is preliminary data.</text>
</comment>